<keyword evidence="6 10" id="KW-0030">Aminoacyl-tRNA synthetase</keyword>
<dbReference type="Pfam" id="PF09334">
    <property type="entry name" value="tRNA-synt_1g"/>
    <property type="match status" value="2"/>
</dbReference>
<name>A0A3B0R4X1_9ZZZZ</name>
<dbReference type="FunFam" id="2.170.220.10:FF:000002">
    <property type="entry name" value="Methionine--tRNA ligase"/>
    <property type="match status" value="1"/>
</dbReference>
<sequence>MDKKFYITTPIYYVNDVAHIGHAYTTVSADCLARYKRLKGFRVLFLTGTDEHGQKVEKAAAAVGKTPQALADTVVVRFQELWKVLNISNDDFIRTTEERHKKAVTHLWKEVAKSGDIYLGDYEGLYCTPCENFLTEMQLDDKGNCPDCGRACEPLKEPSYFFRLSKYGERLLSHIEENPDCIGPKVRRNEITSFLKEGLRDISISRTSFSWGVPVPGDPKHIMYVWFEALTNYLTATGYPDEKYKEFWPADVHVVGKDIVRFHAVYWPAFLMGAGIEVPRKVFAHGWWTVEGEKMSKSKGNVVDPFKVCEEYGVDQFRYFLMREIPFGGDGDFSIDALKGRINSELANDLGNLLSRTVSMIAKYREGVSPERCESVETPELEGSLQKEFEILAAAIDGHFGKLSFSRALEDIWKVVRELNAYVDKTAPWQVAKSDDDDALSNILYTLREGLRIVAVYVYPFMPEAAANIWRQIGVEKNIEDCCFDDEIKWGKESGGVKVDKGAALFPRIEEAKV</sequence>
<dbReference type="SUPFAM" id="SSF47323">
    <property type="entry name" value="Anticodon-binding domain of a subclass of class I aminoacyl-tRNA synthetases"/>
    <property type="match status" value="1"/>
</dbReference>
<keyword evidence="2 10" id="KW-0436">Ligase</keyword>
<dbReference type="InterPro" id="IPR041872">
    <property type="entry name" value="Anticodon_Met"/>
</dbReference>
<dbReference type="Gene3D" id="1.10.730.10">
    <property type="entry name" value="Isoleucyl-tRNA Synthetase, Domain 1"/>
    <property type="match status" value="1"/>
</dbReference>
<evidence type="ECO:0000256" key="5">
    <source>
        <dbReference type="ARBA" id="ARBA00022917"/>
    </source>
</evidence>
<dbReference type="Pfam" id="PF19303">
    <property type="entry name" value="Anticodon_3"/>
    <property type="match status" value="1"/>
</dbReference>
<evidence type="ECO:0000256" key="4">
    <source>
        <dbReference type="ARBA" id="ARBA00022840"/>
    </source>
</evidence>
<keyword evidence="3" id="KW-0547">Nucleotide-binding</keyword>
<dbReference type="EC" id="6.1.1.10" evidence="1"/>
<evidence type="ECO:0000313" key="10">
    <source>
        <dbReference type="EMBL" id="VAV84136.1"/>
    </source>
</evidence>
<dbReference type="InterPro" id="IPR009080">
    <property type="entry name" value="tRNAsynth_Ia_anticodon-bd"/>
</dbReference>
<gene>
    <name evidence="10" type="ORF">MNBD_DELTA01-765</name>
</gene>
<dbReference type="Gene3D" id="2.170.220.10">
    <property type="match status" value="1"/>
</dbReference>
<accession>A0A3B0R4X1</accession>
<evidence type="ECO:0000256" key="6">
    <source>
        <dbReference type="ARBA" id="ARBA00023146"/>
    </source>
</evidence>
<protein>
    <recommendedName>
        <fullName evidence="1">methionine--tRNA ligase</fullName>
        <ecNumber evidence="1">6.1.1.10</ecNumber>
    </recommendedName>
    <alternativeName>
        <fullName evidence="7">Methionyl-tRNA synthetase</fullName>
    </alternativeName>
</protein>
<evidence type="ECO:0000256" key="1">
    <source>
        <dbReference type="ARBA" id="ARBA00012838"/>
    </source>
</evidence>
<dbReference type="GO" id="GO:0004825">
    <property type="term" value="F:methionine-tRNA ligase activity"/>
    <property type="evidence" value="ECO:0007669"/>
    <property type="project" value="UniProtKB-EC"/>
</dbReference>
<evidence type="ECO:0000259" key="9">
    <source>
        <dbReference type="Pfam" id="PF19303"/>
    </source>
</evidence>
<feature type="domain" description="Methionyl/Leucyl tRNA synthetase" evidence="8">
    <location>
        <begin position="156"/>
        <end position="357"/>
    </location>
</feature>
<dbReference type="SUPFAM" id="SSF52374">
    <property type="entry name" value="Nucleotidylyl transferase"/>
    <property type="match status" value="1"/>
</dbReference>
<dbReference type="PRINTS" id="PR01041">
    <property type="entry name" value="TRNASYNTHMET"/>
</dbReference>
<dbReference type="AlphaFoldDB" id="A0A3B0R4X1"/>
<dbReference type="NCBIfam" id="TIGR00398">
    <property type="entry name" value="metG"/>
    <property type="match status" value="1"/>
</dbReference>
<evidence type="ECO:0000256" key="7">
    <source>
        <dbReference type="ARBA" id="ARBA00030904"/>
    </source>
</evidence>
<dbReference type="CDD" id="cd00814">
    <property type="entry name" value="MetRS_core"/>
    <property type="match status" value="1"/>
</dbReference>
<dbReference type="GO" id="GO:0006431">
    <property type="term" value="P:methionyl-tRNA aminoacylation"/>
    <property type="evidence" value="ECO:0007669"/>
    <property type="project" value="InterPro"/>
</dbReference>
<reference evidence="10" key="1">
    <citation type="submission" date="2018-06" db="EMBL/GenBank/DDBJ databases">
        <authorList>
            <person name="Zhirakovskaya E."/>
        </authorList>
    </citation>
    <scope>NUCLEOTIDE SEQUENCE</scope>
</reference>
<dbReference type="Gene3D" id="3.40.50.620">
    <property type="entry name" value="HUPs"/>
    <property type="match status" value="1"/>
</dbReference>
<evidence type="ECO:0000256" key="3">
    <source>
        <dbReference type="ARBA" id="ARBA00022741"/>
    </source>
</evidence>
<feature type="domain" description="Methionyl/Leucyl tRNA synthetase" evidence="8">
    <location>
        <begin position="6"/>
        <end position="150"/>
    </location>
</feature>
<dbReference type="InterPro" id="IPR033911">
    <property type="entry name" value="MetRS_core"/>
</dbReference>
<dbReference type="InterPro" id="IPR014758">
    <property type="entry name" value="Met-tRNA_synth"/>
</dbReference>
<feature type="domain" description="Methionyl-tRNA synthetase anticodon-binding" evidence="9">
    <location>
        <begin position="378"/>
        <end position="511"/>
    </location>
</feature>
<proteinExistence type="inferred from homology"/>
<dbReference type="EMBL" id="UOEA01000060">
    <property type="protein sequence ID" value="VAV84136.1"/>
    <property type="molecule type" value="Genomic_DNA"/>
</dbReference>
<evidence type="ECO:0000259" key="8">
    <source>
        <dbReference type="Pfam" id="PF09334"/>
    </source>
</evidence>
<dbReference type="NCBIfam" id="NF008900">
    <property type="entry name" value="PRK12267.1"/>
    <property type="match status" value="1"/>
</dbReference>
<dbReference type="CDD" id="cd07957">
    <property type="entry name" value="Anticodon_Ia_Met"/>
    <property type="match status" value="1"/>
</dbReference>
<dbReference type="PANTHER" id="PTHR43326:SF1">
    <property type="entry name" value="METHIONINE--TRNA LIGASE, MITOCHONDRIAL"/>
    <property type="match status" value="1"/>
</dbReference>
<dbReference type="PANTHER" id="PTHR43326">
    <property type="entry name" value="METHIONYL-TRNA SYNTHETASE"/>
    <property type="match status" value="1"/>
</dbReference>
<dbReference type="InterPro" id="IPR023457">
    <property type="entry name" value="Met-tRNA_synth_2"/>
</dbReference>
<dbReference type="InterPro" id="IPR014729">
    <property type="entry name" value="Rossmann-like_a/b/a_fold"/>
</dbReference>
<dbReference type="HAMAP" id="MF_01228">
    <property type="entry name" value="Met_tRNA_synth_type2"/>
    <property type="match status" value="1"/>
</dbReference>
<keyword evidence="5" id="KW-0648">Protein biosynthesis</keyword>
<dbReference type="GO" id="GO:0005524">
    <property type="term" value="F:ATP binding"/>
    <property type="evidence" value="ECO:0007669"/>
    <property type="project" value="UniProtKB-KW"/>
</dbReference>
<keyword evidence="4" id="KW-0067">ATP-binding</keyword>
<evidence type="ECO:0000256" key="2">
    <source>
        <dbReference type="ARBA" id="ARBA00022598"/>
    </source>
</evidence>
<dbReference type="InterPro" id="IPR015413">
    <property type="entry name" value="Methionyl/Leucyl_tRNA_Synth"/>
</dbReference>
<organism evidence="10">
    <name type="scientific">hydrothermal vent metagenome</name>
    <dbReference type="NCBI Taxonomy" id="652676"/>
    <lineage>
        <taxon>unclassified sequences</taxon>
        <taxon>metagenomes</taxon>
        <taxon>ecological metagenomes</taxon>
    </lineage>
</organism>